<comment type="caution">
    <text evidence="1">The sequence shown here is derived from an EMBL/GenBank/DDBJ whole genome shotgun (WGS) entry which is preliminary data.</text>
</comment>
<evidence type="ECO:0000313" key="2">
    <source>
        <dbReference type="Proteomes" id="UP000295636"/>
    </source>
</evidence>
<sequence>MKTGLRDEGANKIMDGLKNDISNFYTFLTAYSGKQKKTLSFFSDSWADFEQWKTIAKSHLFKLLNYFPEPAPLDAKVLNVFEKADFIQEEIEFSTAKNVRVRGTLLIPRGNGKTFPAIIGIHDHGGFYYLGREKIIAQEEESDLLKNFKKTYYGGRSWANEMVKKGYIVLSIDGFYFGSRKLDINHLTDEALENCPYKLNGLTPGTDEYINTYNKMCGYFESLLVKHIFISGTTWPGILFHDDRACVDYLYTRKEVDIERIGCCGLSIGGFRAAHLAALDSRIKCTVVAGWMTSYHSLQWNRLRNHTYMVYIPNLTSSLDLPDVVTLTAPNPLFIQQCSEDHLFHLDGMHEANAQIEKVYQRLGHSGKLKSQFYSNPHEFNVNMQEDAFSWFDQWMK</sequence>
<dbReference type="PANTHER" id="PTHR47381">
    <property type="entry name" value="ALPHA/BETA-HYDROLASES SUPERFAMILY PROTEIN"/>
    <property type="match status" value="1"/>
</dbReference>
<proteinExistence type="predicted"/>
<dbReference type="EMBL" id="SMRT01000015">
    <property type="protein sequence ID" value="TDF93830.1"/>
    <property type="molecule type" value="Genomic_DNA"/>
</dbReference>
<organism evidence="1 2">
    <name type="scientific">Paenibacillus piri</name>
    <dbReference type="NCBI Taxonomy" id="2547395"/>
    <lineage>
        <taxon>Bacteria</taxon>
        <taxon>Bacillati</taxon>
        <taxon>Bacillota</taxon>
        <taxon>Bacilli</taxon>
        <taxon>Bacillales</taxon>
        <taxon>Paenibacillaceae</taxon>
        <taxon>Paenibacillus</taxon>
    </lineage>
</organism>
<dbReference type="SUPFAM" id="SSF53474">
    <property type="entry name" value="alpha/beta-Hydrolases"/>
    <property type="match status" value="1"/>
</dbReference>
<dbReference type="AlphaFoldDB" id="A0A4R5KHY0"/>
<gene>
    <name evidence="1" type="ORF">E1757_25955</name>
</gene>
<dbReference type="InterPro" id="IPR029058">
    <property type="entry name" value="AB_hydrolase_fold"/>
</dbReference>
<evidence type="ECO:0000313" key="1">
    <source>
        <dbReference type="EMBL" id="TDF93830.1"/>
    </source>
</evidence>
<dbReference type="Gene3D" id="3.40.50.1820">
    <property type="entry name" value="alpha/beta hydrolase"/>
    <property type="match status" value="1"/>
</dbReference>
<protein>
    <recommendedName>
        <fullName evidence="3">Dienelactone hydrolase domain-containing protein</fullName>
    </recommendedName>
</protein>
<evidence type="ECO:0008006" key="3">
    <source>
        <dbReference type="Google" id="ProtNLM"/>
    </source>
</evidence>
<reference evidence="1 2" key="1">
    <citation type="submission" date="2019-03" db="EMBL/GenBank/DDBJ databases">
        <title>This is whole genome sequence of Paenibacillus sp MS74 strain.</title>
        <authorList>
            <person name="Trinh H.N."/>
        </authorList>
    </citation>
    <scope>NUCLEOTIDE SEQUENCE [LARGE SCALE GENOMIC DNA]</scope>
    <source>
        <strain evidence="1 2">MS74</strain>
    </source>
</reference>
<dbReference type="Proteomes" id="UP000295636">
    <property type="component" value="Unassembled WGS sequence"/>
</dbReference>
<keyword evidence="2" id="KW-1185">Reference proteome</keyword>
<name>A0A4R5KHY0_9BACL</name>
<dbReference type="OrthoDB" id="8183145at2"/>
<accession>A0A4R5KHY0</accession>
<dbReference type="PANTHER" id="PTHR47381:SF3">
    <property type="entry name" value="ALPHA_BETA-HYDROLASES SUPERFAMILY PROTEIN"/>
    <property type="match status" value="1"/>
</dbReference>